<dbReference type="AlphaFoldDB" id="A0A2H3BMZ5"/>
<dbReference type="Proteomes" id="UP000218334">
    <property type="component" value="Unassembled WGS sequence"/>
</dbReference>
<proteinExistence type="predicted"/>
<evidence type="ECO:0000313" key="2">
    <source>
        <dbReference type="Proteomes" id="UP000218334"/>
    </source>
</evidence>
<feature type="non-terminal residue" evidence="1">
    <location>
        <position position="1"/>
    </location>
</feature>
<dbReference type="InterPro" id="IPR006616">
    <property type="entry name" value="DM9_repeat"/>
</dbReference>
<feature type="non-terminal residue" evidence="1">
    <location>
        <position position="131"/>
    </location>
</feature>
<accession>A0A2H3BMZ5</accession>
<evidence type="ECO:0000313" key="1">
    <source>
        <dbReference type="EMBL" id="PBK68342.1"/>
    </source>
</evidence>
<dbReference type="Pfam" id="PF11901">
    <property type="entry name" value="DM9"/>
    <property type="match status" value="1"/>
</dbReference>
<organism evidence="1 2">
    <name type="scientific">Armillaria solidipes</name>
    <dbReference type="NCBI Taxonomy" id="1076256"/>
    <lineage>
        <taxon>Eukaryota</taxon>
        <taxon>Fungi</taxon>
        <taxon>Dikarya</taxon>
        <taxon>Basidiomycota</taxon>
        <taxon>Agaricomycotina</taxon>
        <taxon>Agaricomycetes</taxon>
        <taxon>Agaricomycetidae</taxon>
        <taxon>Agaricales</taxon>
        <taxon>Marasmiineae</taxon>
        <taxon>Physalacriaceae</taxon>
        <taxon>Armillaria</taxon>
    </lineage>
</organism>
<gene>
    <name evidence="1" type="ORF">ARMSODRAFT_860347</name>
</gene>
<protein>
    <submittedName>
        <fullName evidence="1">Uncharacterized protein</fullName>
    </submittedName>
</protein>
<reference evidence="2" key="1">
    <citation type="journal article" date="2017" name="Nat. Ecol. Evol.">
        <title>Genome expansion and lineage-specific genetic innovations in the forest pathogenic fungi Armillaria.</title>
        <authorList>
            <person name="Sipos G."/>
            <person name="Prasanna A.N."/>
            <person name="Walter M.C."/>
            <person name="O'Connor E."/>
            <person name="Balint B."/>
            <person name="Krizsan K."/>
            <person name="Kiss B."/>
            <person name="Hess J."/>
            <person name="Varga T."/>
            <person name="Slot J."/>
            <person name="Riley R."/>
            <person name="Boka B."/>
            <person name="Rigling D."/>
            <person name="Barry K."/>
            <person name="Lee J."/>
            <person name="Mihaltcheva S."/>
            <person name="LaButti K."/>
            <person name="Lipzen A."/>
            <person name="Waldron R."/>
            <person name="Moloney N.M."/>
            <person name="Sperisen C."/>
            <person name="Kredics L."/>
            <person name="Vagvoelgyi C."/>
            <person name="Patrignani A."/>
            <person name="Fitzpatrick D."/>
            <person name="Nagy I."/>
            <person name="Doyle S."/>
            <person name="Anderson J.B."/>
            <person name="Grigoriev I.V."/>
            <person name="Gueldener U."/>
            <person name="Muensterkoetter M."/>
            <person name="Nagy L.G."/>
        </authorList>
    </citation>
    <scope>NUCLEOTIDE SEQUENCE [LARGE SCALE GENOMIC DNA]</scope>
    <source>
        <strain evidence="2">28-4</strain>
    </source>
</reference>
<dbReference type="EMBL" id="KZ293433">
    <property type="protein sequence ID" value="PBK68342.1"/>
    <property type="molecule type" value="Genomic_DNA"/>
</dbReference>
<sequence length="131" mass="14485">EQSNSNSGFRIPLGLSTTFPSEDLTGPAPWYDTNGDPIYIGSTIFRRSVIPCMIEPHHPVGPCISYPFHGHEIGHTERYDLLPFNPNTMEFVPMSLIGFPAGRKLVKGGYEQDGSLLYHKVAMLNGIRIPG</sequence>
<keyword evidence="2" id="KW-1185">Reference proteome</keyword>
<name>A0A2H3BMZ5_9AGAR</name>